<dbReference type="InterPro" id="IPR001314">
    <property type="entry name" value="Peptidase_S1A"/>
</dbReference>
<organism evidence="6 7">
    <name type="scientific">Brachionus calyciflorus</name>
    <dbReference type="NCBI Taxonomy" id="104777"/>
    <lineage>
        <taxon>Eukaryota</taxon>
        <taxon>Metazoa</taxon>
        <taxon>Spiralia</taxon>
        <taxon>Gnathifera</taxon>
        <taxon>Rotifera</taxon>
        <taxon>Eurotatoria</taxon>
        <taxon>Monogononta</taxon>
        <taxon>Pseudotrocha</taxon>
        <taxon>Ploima</taxon>
        <taxon>Brachionidae</taxon>
        <taxon>Brachionus</taxon>
    </lineage>
</organism>
<dbReference type="Pfam" id="PF00089">
    <property type="entry name" value="Trypsin"/>
    <property type="match status" value="2"/>
</dbReference>
<evidence type="ECO:0000313" key="6">
    <source>
        <dbReference type="EMBL" id="CAF0919612.1"/>
    </source>
</evidence>
<dbReference type="SUPFAM" id="SSF50494">
    <property type="entry name" value="Trypsin-like serine proteases"/>
    <property type="match status" value="2"/>
</dbReference>
<keyword evidence="7" id="KW-1185">Reference proteome</keyword>
<dbReference type="InterPro" id="IPR009003">
    <property type="entry name" value="Peptidase_S1_PA"/>
</dbReference>
<dbReference type="Gene3D" id="2.40.10.10">
    <property type="entry name" value="Trypsin-like serine proteases"/>
    <property type="match status" value="2"/>
</dbReference>
<dbReference type="OrthoDB" id="5912168at2759"/>
<reference evidence="6" key="1">
    <citation type="submission" date="2021-02" db="EMBL/GenBank/DDBJ databases">
        <authorList>
            <person name="Nowell W R."/>
        </authorList>
    </citation>
    <scope>NUCLEOTIDE SEQUENCE</scope>
    <source>
        <strain evidence="6">Ploen Becks lab</strain>
    </source>
</reference>
<comment type="caution">
    <text evidence="6">The sequence shown here is derived from an EMBL/GenBank/DDBJ whole genome shotgun (WGS) entry which is preliminary data.</text>
</comment>
<dbReference type="CDD" id="cd00190">
    <property type="entry name" value="Tryp_SPc"/>
    <property type="match status" value="1"/>
</dbReference>
<evidence type="ECO:0000313" key="7">
    <source>
        <dbReference type="Proteomes" id="UP000663879"/>
    </source>
</evidence>
<comment type="similarity">
    <text evidence="2">Belongs to the peptidase S1 family. CLIP subfamily.</text>
</comment>
<dbReference type="InterPro" id="IPR051487">
    <property type="entry name" value="Ser/Thr_Proteases_Immune/Dev"/>
</dbReference>
<dbReference type="SMART" id="SM00020">
    <property type="entry name" value="Tryp_SPc"/>
    <property type="match status" value="1"/>
</dbReference>
<dbReference type="InterPro" id="IPR018114">
    <property type="entry name" value="TRYPSIN_HIS"/>
</dbReference>
<sequence>MKFLSLAFCLTLIHQLPYLKQITAQFDFNCGVPDVKSQIKIVNGQVALDNAWPWMVAIIYKNRFICGGSIIAPDWIITAAHCVEDDLDPFNYNFFYGINNLNDSQKETAFASKIYMHPDYFPTVIYNDIALIKLTKKIKFSKKVKPICLPKTGKLDEIENKKVVATGWGKTNGDPSTRSSKILLQTSLIIKNNKTEKGCNYRRYNNYCTLGASGDSGVCQGDSGGPLQFFKNGKWYLYGITSFVLGTKENTCIDTKPSFFATVPFYLNLIKSVVAGKPTQPLVKKNCGIRPQKKIIGVTVGTLVSNQHVLTLKNGIFESNLKNIFVALGSNELYDFPDSDKLYSVISIKKVSDFLVVLKLHRAVTNPNVSPICLPNSQQSSLIFNKQITTAGWGSFNGTKNFFSSSIRETKLTVNNNANECRDFSGFFYCTFGKNTNICFGDDGNPVMYSLDKKWTLFGFYYWHLYGCINKMRFALNIVKYVDLINSALD</sequence>
<dbReference type="GO" id="GO:0004252">
    <property type="term" value="F:serine-type endopeptidase activity"/>
    <property type="evidence" value="ECO:0007669"/>
    <property type="project" value="InterPro"/>
</dbReference>
<dbReference type="InterPro" id="IPR043504">
    <property type="entry name" value="Peptidase_S1_PA_chymotrypsin"/>
</dbReference>
<feature type="chain" id="PRO_5032756016" description="Peptidase S1 domain-containing protein" evidence="4">
    <location>
        <begin position="25"/>
        <end position="490"/>
    </location>
</feature>
<dbReference type="PROSITE" id="PS00134">
    <property type="entry name" value="TRYPSIN_HIS"/>
    <property type="match status" value="1"/>
</dbReference>
<evidence type="ECO:0000256" key="3">
    <source>
        <dbReference type="RuleBase" id="RU363034"/>
    </source>
</evidence>
<dbReference type="FunFam" id="2.40.10.10:FF:000068">
    <property type="entry name" value="transmembrane protease serine 2"/>
    <property type="match status" value="1"/>
</dbReference>
<feature type="domain" description="Peptidase S1" evidence="5">
    <location>
        <begin position="273"/>
        <end position="490"/>
    </location>
</feature>
<dbReference type="InterPro" id="IPR001254">
    <property type="entry name" value="Trypsin_dom"/>
</dbReference>
<proteinExistence type="inferred from homology"/>
<protein>
    <recommendedName>
        <fullName evidence="5">Peptidase S1 domain-containing protein</fullName>
    </recommendedName>
</protein>
<accession>A0A814ATX4</accession>
<evidence type="ECO:0000256" key="1">
    <source>
        <dbReference type="ARBA" id="ARBA00023157"/>
    </source>
</evidence>
<dbReference type="EMBL" id="CAJNOC010002214">
    <property type="protein sequence ID" value="CAF0919612.1"/>
    <property type="molecule type" value="Genomic_DNA"/>
</dbReference>
<keyword evidence="4" id="KW-0732">Signal</keyword>
<keyword evidence="1" id="KW-1015">Disulfide bond</keyword>
<dbReference type="InterPro" id="IPR033116">
    <property type="entry name" value="TRYPSIN_SER"/>
</dbReference>
<evidence type="ECO:0000259" key="5">
    <source>
        <dbReference type="PROSITE" id="PS50240"/>
    </source>
</evidence>
<keyword evidence="3" id="KW-0645">Protease</keyword>
<evidence type="ECO:0000256" key="4">
    <source>
        <dbReference type="SAM" id="SignalP"/>
    </source>
</evidence>
<dbReference type="GO" id="GO:0006508">
    <property type="term" value="P:proteolysis"/>
    <property type="evidence" value="ECO:0007669"/>
    <property type="project" value="UniProtKB-KW"/>
</dbReference>
<name>A0A814ATX4_9BILA</name>
<feature type="signal peptide" evidence="4">
    <location>
        <begin position="1"/>
        <end position="24"/>
    </location>
</feature>
<gene>
    <name evidence="6" type="ORF">OXX778_LOCUS12316</name>
</gene>
<dbReference type="AlphaFoldDB" id="A0A814ATX4"/>
<feature type="domain" description="Peptidase S1" evidence="5">
    <location>
        <begin position="41"/>
        <end position="275"/>
    </location>
</feature>
<dbReference type="PRINTS" id="PR00722">
    <property type="entry name" value="CHYMOTRYPSIN"/>
</dbReference>
<evidence type="ECO:0000256" key="2">
    <source>
        <dbReference type="ARBA" id="ARBA00024195"/>
    </source>
</evidence>
<keyword evidence="3" id="KW-0720">Serine protease</keyword>
<keyword evidence="3" id="KW-0378">Hydrolase</keyword>
<dbReference type="Proteomes" id="UP000663879">
    <property type="component" value="Unassembled WGS sequence"/>
</dbReference>
<dbReference type="PROSITE" id="PS50240">
    <property type="entry name" value="TRYPSIN_DOM"/>
    <property type="match status" value="2"/>
</dbReference>
<dbReference type="PROSITE" id="PS00135">
    <property type="entry name" value="TRYPSIN_SER"/>
    <property type="match status" value="1"/>
</dbReference>
<dbReference type="PANTHER" id="PTHR24256">
    <property type="entry name" value="TRYPTASE-RELATED"/>
    <property type="match status" value="1"/>
</dbReference>